<organism evidence="5 6">
    <name type="scientific">Tumebacillus lipolyticus</name>
    <dbReference type="NCBI Taxonomy" id="1280370"/>
    <lineage>
        <taxon>Bacteria</taxon>
        <taxon>Bacillati</taxon>
        <taxon>Bacillota</taxon>
        <taxon>Bacilli</taxon>
        <taxon>Bacillales</taxon>
        <taxon>Alicyclobacillaceae</taxon>
        <taxon>Tumebacillus</taxon>
    </lineage>
</organism>
<dbReference type="InterPro" id="IPR058531">
    <property type="entry name" value="Baseplate_J_M"/>
</dbReference>
<dbReference type="EMBL" id="JBHUIO010000026">
    <property type="protein sequence ID" value="MFD2172453.1"/>
    <property type="molecule type" value="Genomic_DNA"/>
</dbReference>
<comment type="similarity">
    <text evidence="1">Belongs to the Mu gp47/PBSX XkdT family.</text>
</comment>
<feature type="domain" description="Baseplate J-like C-terminal" evidence="4">
    <location>
        <begin position="278"/>
        <end position="359"/>
    </location>
</feature>
<dbReference type="InterPro" id="IPR052399">
    <property type="entry name" value="Phage_Baseplate_Assmbl_Protein"/>
</dbReference>
<protein>
    <submittedName>
        <fullName evidence="5">Baseplate J/gp47 family protein</fullName>
    </submittedName>
</protein>
<evidence type="ECO:0000259" key="2">
    <source>
        <dbReference type="Pfam" id="PF04865"/>
    </source>
</evidence>
<evidence type="ECO:0000259" key="4">
    <source>
        <dbReference type="Pfam" id="PF26079"/>
    </source>
</evidence>
<feature type="domain" description="Baseplate protein J-like barrel" evidence="2">
    <location>
        <begin position="105"/>
        <end position="170"/>
    </location>
</feature>
<reference evidence="6" key="1">
    <citation type="journal article" date="2019" name="Int. J. Syst. Evol. Microbiol.">
        <title>The Global Catalogue of Microorganisms (GCM) 10K type strain sequencing project: providing services to taxonomists for standard genome sequencing and annotation.</title>
        <authorList>
            <consortium name="The Broad Institute Genomics Platform"/>
            <consortium name="The Broad Institute Genome Sequencing Center for Infectious Disease"/>
            <person name="Wu L."/>
            <person name="Ma J."/>
        </authorList>
    </citation>
    <scope>NUCLEOTIDE SEQUENCE [LARGE SCALE GENOMIC DNA]</scope>
    <source>
        <strain evidence="6">CGMCC 1.13574</strain>
    </source>
</reference>
<dbReference type="InterPro" id="IPR006949">
    <property type="entry name" value="Barrel_Baseplate_J-like"/>
</dbReference>
<dbReference type="PANTHER" id="PTHR37829">
    <property type="entry name" value="PHAGE-LIKE ELEMENT PBSX PROTEIN XKDT"/>
    <property type="match status" value="1"/>
</dbReference>
<proteinExistence type="inferred from homology"/>
<dbReference type="Pfam" id="PF26078">
    <property type="entry name" value="Baseplate_J_M"/>
    <property type="match status" value="1"/>
</dbReference>
<dbReference type="Pfam" id="PF26079">
    <property type="entry name" value="Baseplate_J_C"/>
    <property type="match status" value="1"/>
</dbReference>
<dbReference type="PANTHER" id="PTHR37829:SF3">
    <property type="entry name" value="PROTEIN JAYE-RELATED"/>
    <property type="match status" value="1"/>
</dbReference>
<dbReference type="InterPro" id="IPR058530">
    <property type="entry name" value="Baseplate_J-like_C"/>
</dbReference>
<keyword evidence="6" id="KW-1185">Reference proteome</keyword>
<gene>
    <name evidence="5" type="ORF">ACFSOY_21135</name>
</gene>
<dbReference type="Proteomes" id="UP001597343">
    <property type="component" value="Unassembled WGS sequence"/>
</dbReference>
<accession>A0ABW5A4W4</accession>
<evidence type="ECO:0000313" key="6">
    <source>
        <dbReference type="Proteomes" id="UP001597343"/>
    </source>
</evidence>
<evidence type="ECO:0000256" key="1">
    <source>
        <dbReference type="ARBA" id="ARBA00038087"/>
    </source>
</evidence>
<feature type="domain" description="Baseplate J-like central" evidence="3">
    <location>
        <begin position="202"/>
        <end position="257"/>
    </location>
</feature>
<evidence type="ECO:0000259" key="3">
    <source>
        <dbReference type="Pfam" id="PF26078"/>
    </source>
</evidence>
<comment type="caution">
    <text evidence="5">The sequence shown here is derived from an EMBL/GenBank/DDBJ whole genome shotgun (WGS) entry which is preliminary data.</text>
</comment>
<sequence>MSIKFPSSDEITRRLVEAVAGPDKTLQDLPNQALAKTLLLAIRDVTQNTVLAAEAVYDARSIFSAVGADLDSLCRERSATVRRRVATRARLLVRLQKSMALPFETPIPAGSLLSIAIAGSQPVEYRTLADVAVPNGEKEVECAAECMESGSIGNLPPAVKLLPGMAGIDTADVIELYAEGVDEESDDSLRSRLLDEVRNMEKGGTIYDYEMWAKRISGVVSAMVLPLARGPGSLDVIITGSNGMPSDELITEVQAYLIRKSHAAFDNVLVRPPSPKKIDVRVVVQLESGYSAGEVLPRVRAAVGETIQSENEVGVVRLTKIANAVNDTLGIFNFSLTAPAQDITLSTGDLAVPGEIEVTEA</sequence>
<dbReference type="RefSeq" id="WP_386049839.1">
    <property type="nucleotide sequence ID" value="NZ_JBHUIO010000026.1"/>
</dbReference>
<name>A0ABW5A4W4_9BACL</name>
<evidence type="ECO:0000313" key="5">
    <source>
        <dbReference type="EMBL" id="MFD2172453.1"/>
    </source>
</evidence>
<dbReference type="Pfam" id="PF04865">
    <property type="entry name" value="Baseplate_J"/>
    <property type="match status" value="1"/>
</dbReference>